<dbReference type="Pfam" id="PF00338">
    <property type="entry name" value="Ribosomal_S10"/>
    <property type="match status" value="1"/>
</dbReference>
<dbReference type="FunFam" id="3.30.70.600:FF:000006">
    <property type="entry name" value="39S ribosomal protein L48, mitochondrial"/>
    <property type="match status" value="1"/>
</dbReference>
<dbReference type="InterPro" id="IPR027486">
    <property type="entry name" value="Ribosomal_uS10_dom"/>
</dbReference>
<dbReference type="PANTHER" id="PTHR13473">
    <property type="entry name" value="MITOCHONDRIAL RIBOSOMAL PROTEIN L48"/>
    <property type="match status" value="1"/>
</dbReference>
<evidence type="ECO:0000313" key="11">
    <source>
        <dbReference type="EMBL" id="GCC30536.1"/>
    </source>
</evidence>
<evidence type="ECO:0000259" key="10">
    <source>
        <dbReference type="SMART" id="SM01403"/>
    </source>
</evidence>
<sequence>MLSVMAAQWLASIRPLLLWFTGNCLASKRHYRSMPTHGIGRYKYLLPKEVPRKKREKLQMKQLKPGTDTEYGVLNIQLTGYDMTPVEHYSQYIHRLCNRLKIKVEESYAMPTKSTEISVLQEQGTKMNVEGVVHCHERIVQITGLSSVLAPIVVEVLQTNQPEGVQLCIKEHTDAEFNARFKARPELEGLIAQMS</sequence>
<keyword evidence="12" id="KW-1185">Reference proteome</keyword>
<evidence type="ECO:0000256" key="4">
    <source>
        <dbReference type="ARBA" id="ARBA00023128"/>
    </source>
</evidence>
<dbReference type="SUPFAM" id="SSF54999">
    <property type="entry name" value="Ribosomal protein S10"/>
    <property type="match status" value="1"/>
</dbReference>
<evidence type="ECO:0000256" key="6">
    <source>
        <dbReference type="ARBA" id="ARBA00061445"/>
    </source>
</evidence>
<evidence type="ECO:0000256" key="1">
    <source>
        <dbReference type="ARBA" id="ARBA00004173"/>
    </source>
</evidence>
<feature type="chain" id="PRO_5019259492" description="Large ribosomal subunit protein mL48" evidence="9">
    <location>
        <begin position="27"/>
        <end position="195"/>
    </location>
</feature>
<dbReference type="OrthoDB" id="5984298at2759"/>
<dbReference type="AlphaFoldDB" id="A0A401SJE7"/>
<evidence type="ECO:0000256" key="3">
    <source>
        <dbReference type="ARBA" id="ARBA00022980"/>
    </source>
</evidence>
<name>A0A401SJE7_CHIPU</name>
<protein>
    <recommendedName>
        <fullName evidence="7">Large ribosomal subunit protein mL48</fullName>
    </recommendedName>
    <alternativeName>
        <fullName evidence="8">39S ribosomal protein L48, mitochondrial</fullName>
    </alternativeName>
</protein>
<evidence type="ECO:0000256" key="9">
    <source>
        <dbReference type="SAM" id="SignalP"/>
    </source>
</evidence>
<accession>A0A401SJE7</accession>
<evidence type="ECO:0000256" key="8">
    <source>
        <dbReference type="ARBA" id="ARBA00084068"/>
    </source>
</evidence>
<comment type="caution">
    <text evidence="11">The sequence shown here is derived from an EMBL/GenBank/DDBJ whole genome shotgun (WGS) entry which is preliminary data.</text>
</comment>
<dbReference type="InterPro" id="IPR036838">
    <property type="entry name" value="Ribosomal_uS10_dom_sf"/>
</dbReference>
<gene>
    <name evidence="11" type="ORF">chiPu_0008987</name>
</gene>
<keyword evidence="2" id="KW-0809">Transit peptide</keyword>
<organism evidence="11 12">
    <name type="scientific">Chiloscyllium punctatum</name>
    <name type="common">Brownbanded bambooshark</name>
    <name type="synonym">Hemiscyllium punctatum</name>
    <dbReference type="NCBI Taxonomy" id="137246"/>
    <lineage>
        <taxon>Eukaryota</taxon>
        <taxon>Metazoa</taxon>
        <taxon>Chordata</taxon>
        <taxon>Craniata</taxon>
        <taxon>Vertebrata</taxon>
        <taxon>Chondrichthyes</taxon>
        <taxon>Elasmobranchii</taxon>
        <taxon>Galeomorphii</taxon>
        <taxon>Galeoidea</taxon>
        <taxon>Orectolobiformes</taxon>
        <taxon>Hemiscylliidae</taxon>
        <taxon>Chiloscyllium</taxon>
    </lineage>
</organism>
<dbReference type="Proteomes" id="UP000287033">
    <property type="component" value="Unassembled WGS sequence"/>
</dbReference>
<dbReference type="PANTHER" id="PTHR13473:SF0">
    <property type="entry name" value="LARGE RIBOSOMAL SUBUNIT PROTEIN ML48"/>
    <property type="match status" value="1"/>
</dbReference>
<dbReference type="SMART" id="SM01403">
    <property type="entry name" value="Ribosomal_S10"/>
    <property type="match status" value="1"/>
</dbReference>
<dbReference type="InterPro" id="IPR027487">
    <property type="entry name" value="Ribosomal_mL48"/>
</dbReference>
<dbReference type="OMA" id="MKQHTEA"/>
<keyword evidence="5" id="KW-0687">Ribonucleoprotein</keyword>
<dbReference type="STRING" id="137246.A0A401SJE7"/>
<dbReference type="Gene3D" id="3.30.70.600">
    <property type="entry name" value="Ribosomal protein S10 domain"/>
    <property type="match status" value="1"/>
</dbReference>
<reference evidence="11 12" key="1">
    <citation type="journal article" date="2018" name="Nat. Ecol. Evol.">
        <title>Shark genomes provide insights into elasmobranch evolution and the origin of vertebrates.</title>
        <authorList>
            <person name="Hara Y"/>
            <person name="Yamaguchi K"/>
            <person name="Onimaru K"/>
            <person name="Kadota M"/>
            <person name="Koyanagi M"/>
            <person name="Keeley SD"/>
            <person name="Tatsumi K"/>
            <person name="Tanaka K"/>
            <person name="Motone F"/>
            <person name="Kageyama Y"/>
            <person name="Nozu R"/>
            <person name="Adachi N"/>
            <person name="Nishimura O"/>
            <person name="Nakagawa R"/>
            <person name="Tanegashima C"/>
            <person name="Kiyatake I"/>
            <person name="Matsumoto R"/>
            <person name="Murakumo K"/>
            <person name="Nishida K"/>
            <person name="Terakita A"/>
            <person name="Kuratani S"/>
            <person name="Sato K"/>
            <person name="Hyodo S Kuraku.S."/>
        </authorList>
    </citation>
    <scope>NUCLEOTIDE SEQUENCE [LARGE SCALE GENOMIC DNA]</scope>
</reference>
<dbReference type="GO" id="GO:0005761">
    <property type="term" value="C:mitochondrial ribosome"/>
    <property type="evidence" value="ECO:0007669"/>
    <property type="project" value="InterPro"/>
</dbReference>
<evidence type="ECO:0000313" key="12">
    <source>
        <dbReference type="Proteomes" id="UP000287033"/>
    </source>
</evidence>
<dbReference type="GO" id="GO:1990904">
    <property type="term" value="C:ribonucleoprotein complex"/>
    <property type="evidence" value="ECO:0007669"/>
    <property type="project" value="UniProtKB-KW"/>
</dbReference>
<evidence type="ECO:0000256" key="5">
    <source>
        <dbReference type="ARBA" id="ARBA00023274"/>
    </source>
</evidence>
<evidence type="ECO:0000256" key="2">
    <source>
        <dbReference type="ARBA" id="ARBA00022946"/>
    </source>
</evidence>
<keyword evidence="4" id="KW-0496">Mitochondrion</keyword>
<proteinExistence type="inferred from homology"/>
<keyword evidence="3" id="KW-0689">Ribosomal protein</keyword>
<keyword evidence="9" id="KW-0732">Signal</keyword>
<comment type="similarity">
    <text evidence="6">Belongs to the mitochondrion-specific ribosomal protein mL48 family.</text>
</comment>
<feature type="domain" description="Small ribosomal subunit protein uS10" evidence="10">
    <location>
        <begin position="75"/>
        <end position="170"/>
    </location>
</feature>
<comment type="subcellular location">
    <subcellularLocation>
        <location evidence="1">Mitochondrion</location>
    </subcellularLocation>
</comment>
<feature type="signal peptide" evidence="9">
    <location>
        <begin position="1"/>
        <end position="26"/>
    </location>
</feature>
<dbReference type="EMBL" id="BEZZ01000308">
    <property type="protein sequence ID" value="GCC30536.1"/>
    <property type="molecule type" value="Genomic_DNA"/>
</dbReference>
<evidence type="ECO:0000256" key="7">
    <source>
        <dbReference type="ARBA" id="ARBA00071667"/>
    </source>
</evidence>
<dbReference type="GO" id="GO:0005743">
    <property type="term" value="C:mitochondrial inner membrane"/>
    <property type="evidence" value="ECO:0007669"/>
    <property type="project" value="UniProtKB-ARBA"/>
</dbReference>